<gene>
    <name evidence="1" type="ORF">Catovirus_1_967</name>
</gene>
<accession>A0A1V0SB28</accession>
<evidence type="ECO:0000313" key="1">
    <source>
        <dbReference type="EMBL" id="ARF08917.1"/>
    </source>
</evidence>
<protein>
    <submittedName>
        <fullName evidence="1">Uncharacterized protein</fullName>
    </submittedName>
</protein>
<organism evidence="1">
    <name type="scientific">Catovirus CTV1</name>
    <dbReference type="NCBI Taxonomy" id="1977631"/>
    <lineage>
        <taxon>Viruses</taxon>
        <taxon>Varidnaviria</taxon>
        <taxon>Bamfordvirae</taxon>
        <taxon>Nucleocytoviricota</taxon>
        <taxon>Megaviricetes</taxon>
        <taxon>Imitervirales</taxon>
        <taxon>Mimiviridae</taxon>
        <taxon>Klosneuvirinae</taxon>
        <taxon>Catovirus</taxon>
    </lineage>
</organism>
<dbReference type="EMBL" id="KY684083">
    <property type="protein sequence ID" value="ARF08917.1"/>
    <property type="molecule type" value="Genomic_DNA"/>
</dbReference>
<proteinExistence type="predicted"/>
<name>A0A1V0SB28_9VIRU</name>
<reference evidence="1" key="1">
    <citation type="journal article" date="2017" name="Science">
        <title>Giant viruses with an expanded complement of translation system components.</title>
        <authorList>
            <person name="Schulz F."/>
            <person name="Yutin N."/>
            <person name="Ivanova N.N."/>
            <person name="Ortega D.R."/>
            <person name="Lee T.K."/>
            <person name="Vierheilig J."/>
            <person name="Daims H."/>
            <person name="Horn M."/>
            <person name="Wagner M."/>
            <person name="Jensen G.J."/>
            <person name="Kyrpides N.C."/>
            <person name="Koonin E.V."/>
            <person name="Woyke T."/>
        </authorList>
    </citation>
    <scope>NUCLEOTIDE SEQUENCE</scope>
    <source>
        <strain evidence="1">CTV1</strain>
    </source>
</reference>
<sequence>MNNSNKYSVKSTESGQISMNNWLNNKERQIKCSNILNNLNIKSPEKCVRYYGYSGYGCGGGNGNSACFSGSNGSSSGTYTSTGVSTPF</sequence>